<organism evidence="1 2">
    <name type="scientific">Lysinibacillus sphaericus</name>
    <name type="common">Bacillus sphaericus</name>
    <dbReference type="NCBI Taxonomy" id="1421"/>
    <lineage>
        <taxon>Bacteria</taxon>
        <taxon>Bacillati</taxon>
        <taxon>Bacillota</taxon>
        <taxon>Bacilli</taxon>
        <taxon>Bacillales</taxon>
        <taxon>Bacillaceae</taxon>
        <taxon>Lysinibacillus</taxon>
    </lineage>
</organism>
<comment type="caution">
    <text evidence="1">The sequence shown here is derived from an EMBL/GenBank/DDBJ whole genome shotgun (WGS) entry which is preliminary data.</text>
</comment>
<proteinExistence type="predicted"/>
<protein>
    <submittedName>
        <fullName evidence="1">Uncharacterized protein</fullName>
    </submittedName>
</protein>
<evidence type="ECO:0000313" key="1">
    <source>
        <dbReference type="EMBL" id="POZ56269.1"/>
    </source>
</evidence>
<evidence type="ECO:0000313" key="2">
    <source>
        <dbReference type="Proteomes" id="UP000237319"/>
    </source>
</evidence>
<accession>A0A2S5CZM2</accession>
<name>A0A2S5CZM2_LYSSH</name>
<dbReference type="RefSeq" id="WP_258040992.1">
    <property type="nucleotide sequence ID" value="NZ_PGLV01000001.1"/>
</dbReference>
<gene>
    <name evidence="1" type="ORF">LYSIN_01052</name>
</gene>
<reference evidence="1 2" key="1">
    <citation type="submission" date="2017-11" db="EMBL/GenBank/DDBJ databases">
        <title>Genome sequence of Lysinibacillus sphaericus, a lignin-degrading bacteria isolated from municipal solid waste soil.</title>
        <authorList>
            <person name="Persinoti G.F."/>
            <person name="Paixao D.A."/>
            <person name="Bugg T.D."/>
            <person name="Squina F.M."/>
        </authorList>
    </citation>
    <scope>NUCLEOTIDE SEQUENCE [LARGE SCALE GENOMIC DNA]</scope>
    <source>
        <strain evidence="1 2">A1</strain>
    </source>
</reference>
<dbReference type="AlphaFoldDB" id="A0A2S5CZM2"/>
<keyword evidence="2" id="KW-1185">Reference proteome</keyword>
<dbReference type="EMBL" id="PGLV01000001">
    <property type="protein sequence ID" value="POZ56269.1"/>
    <property type="molecule type" value="Genomic_DNA"/>
</dbReference>
<sequence length="69" mass="8018">MNIFGAVIDNETRSIHYHTEKEIIANLPVVSVIILDINAMKSTYKMLLNVDIMINFIRMRYFVDIGNMN</sequence>
<dbReference type="Proteomes" id="UP000237319">
    <property type="component" value="Unassembled WGS sequence"/>
</dbReference>